<gene>
    <name evidence="1" type="ORF">CEXT_83591</name>
</gene>
<organism evidence="1 2">
    <name type="scientific">Caerostris extrusa</name>
    <name type="common">Bark spider</name>
    <name type="synonym">Caerostris bankana</name>
    <dbReference type="NCBI Taxonomy" id="172846"/>
    <lineage>
        <taxon>Eukaryota</taxon>
        <taxon>Metazoa</taxon>
        <taxon>Ecdysozoa</taxon>
        <taxon>Arthropoda</taxon>
        <taxon>Chelicerata</taxon>
        <taxon>Arachnida</taxon>
        <taxon>Araneae</taxon>
        <taxon>Araneomorphae</taxon>
        <taxon>Entelegynae</taxon>
        <taxon>Araneoidea</taxon>
        <taxon>Araneidae</taxon>
        <taxon>Caerostris</taxon>
    </lineage>
</organism>
<sequence length="144" mass="16514">MHPCPKKILQQLIHNNFPLLQLQILLPLQLPANFSILGTDFSDSLLRTCRKIRLIVGKKITDRELLRWKRSHFCSQTKEQLDQKPLPIPSITVKADDLRGKIVCYTSITPLSSVAWQKVVGGLTGNRYIHERGLLHFGRVFMLC</sequence>
<reference evidence="1 2" key="1">
    <citation type="submission" date="2021-06" db="EMBL/GenBank/DDBJ databases">
        <title>Caerostris extrusa draft genome.</title>
        <authorList>
            <person name="Kono N."/>
            <person name="Arakawa K."/>
        </authorList>
    </citation>
    <scope>NUCLEOTIDE SEQUENCE [LARGE SCALE GENOMIC DNA]</scope>
</reference>
<proteinExistence type="predicted"/>
<dbReference type="EMBL" id="BPLR01004951">
    <property type="protein sequence ID" value="GIX98696.1"/>
    <property type="molecule type" value="Genomic_DNA"/>
</dbReference>
<dbReference type="Proteomes" id="UP001054945">
    <property type="component" value="Unassembled WGS sequence"/>
</dbReference>
<comment type="caution">
    <text evidence="1">The sequence shown here is derived from an EMBL/GenBank/DDBJ whole genome shotgun (WGS) entry which is preliminary data.</text>
</comment>
<evidence type="ECO:0000313" key="1">
    <source>
        <dbReference type="EMBL" id="GIX98696.1"/>
    </source>
</evidence>
<dbReference type="AlphaFoldDB" id="A0AAV4PS82"/>
<accession>A0AAV4PS82</accession>
<keyword evidence="2" id="KW-1185">Reference proteome</keyword>
<protein>
    <submittedName>
        <fullName evidence="1">Uncharacterized protein</fullName>
    </submittedName>
</protein>
<name>A0AAV4PS82_CAEEX</name>
<evidence type="ECO:0000313" key="2">
    <source>
        <dbReference type="Proteomes" id="UP001054945"/>
    </source>
</evidence>